<feature type="region of interest" description="Disordered" evidence="1">
    <location>
        <begin position="211"/>
        <end position="234"/>
    </location>
</feature>
<accession>A0A1J5SD01</accession>
<proteinExistence type="predicted"/>
<comment type="caution">
    <text evidence="2">The sequence shown here is derived from an EMBL/GenBank/DDBJ whole genome shotgun (WGS) entry which is preliminary data.</text>
</comment>
<protein>
    <submittedName>
        <fullName evidence="2">Uncharacterized protein</fullName>
    </submittedName>
</protein>
<reference evidence="2" key="1">
    <citation type="submission" date="2016-10" db="EMBL/GenBank/DDBJ databases">
        <title>Sequence of Gallionella enrichment culture.</title>
        <authorList>
            <person name="Poehlein A."/>
            <person name="Muehling M."/>
            <person name="Daniel R."/>
        </authorList>
    </citation>
    <scope>NUCLEOTIDE SEQUENCE</scope>
</reference>
<name>A0A1J5SD01_9ZZZZ</name>
<evidence type="ECO:0000313" key="2">
    <source>
        <dbReference type="EMBL" id="OIR06114.1"/>
    </source>
</evidence>
<dbReference type="AlphaFoldDB" id="A0A1J5SD01"/>
<feature type="compositionally biased region" description="Low complexity" evidence="1">
    <location>
        <begin position="211"/>
        <end position="220"/>
    </location>
</feature>
<sequence length="234" mass="24820">MKQISLIGIFVLLFGAAQADEGGQAQAPAIQAHAQLISVASLPVGQDFKVSPNDYPNGVFVRVKEVFGERPVSAAIFAAMLHEHGFKIADKADEADVVVLIRSGTFNFKDIDQNTGTISAHKIDGVAGAALAALATGGISLFATDYSFLSNKRPVYASMVVYFTTTKRGEDKEQETGLTGSIKVDGTVQGTRESFVLFSNEWLKMHLHNADAGQPASAAAPEKSLADSSESTKQ</sequence>
<evidence type="ECO:0000256" key="1">
    <source>
        <dbReference type="SAM" id="MobiDB-lite"/>
    </source>
</evidence>
<organism evidence="2">
    <name type="scientific">mine drainage metagenome</name>
    <dbReference type="NCBI Taxonomy" id="410659"/>
    <lineage>
        <taxon>unclassified sequences</taxon>
        <taxon>metagenomes</taxon>
        <taxon>ecological metagenomes</taxon>
    </lineage>
</organism>
<gene>
    <name evidence="2" type="ORF">GALL_119110</name>
</gene>
<dbReference type="EMBL" id="MLJW01000046">
    <property type="protein sequence ID" value="OIR06114.1"/>
    <property type="molecule type" value="Genomic_DNA"/>
</dbReference>